<comment type="cofactor">
    <cofactor evidence="1">
        <name>Mn(2+)</name>
        <dbReference type="ChEBI" id="CHEBI:29035"/>
    </cofactor>
</comment>
<dbReference type="GO" id="GO:0008893">
    <property type="term" value="F:guanosine-3',5'-bis(diphosphate) 3'-diphosphatase activity"/>
    <property type="evidence" value="ECO:0007669"/>
    <property type="project" value="TreeGrafter"/>
</dbReference>
<dbReference type="PRINTS" id="PR00502">
    <property type="entry name" value="NUDIXFAMILY"/>
</dbReference>
<reference evidence="6 7" key="1">
    <citation type="submission" date="2020-08" db="EMBL/GenBank/DDBJ databases">
        <title>Genomic Encyclopedia of Type Strains, Phase IV (KMG-IV): sequencing the most valuable type-strain genomes for metagenomic binning, comparative biology and taxonomic classification.</title>
        <authorList>
            <person name="Goeker M."/>
        </authorList>
    </citation>
    <scope>NUCLEOTIDE SEQUENCE [LARGE SCALE GENOMIC DNA]</scope>
    <source>
        <strain evidence="6 7">DSM 101465</strain>
    </source>
</reference>
<evidence type="ECO:0000313" key="7">
    <source>
        <dbReference type="Proteomes" id="UP000588017"/>
    </source>
</evidence>
<comment type="cofactor">
    <cofactor evidence="4">
        <name>a divalent metal cation</name>
        <dbReference type="ChEBI" id="CHEBI:60240"/>
    </cofactor>
</comment>
<dbReference type="GO" id="GO:0019693">
    <property type="term" value="P:ribose phosphate metabolic process"/>
    <property type="evidence" value="ECO:0007669"/>
    <property type="project" value="TreeGrafter"/>
</dbReference>
<dbReference type="CDD" id="cd03671">
    <property type="entry name" value="NUDIX_Ap4A_hydrolase_plant_like"/>
    <property type="match status" value="1"/>
</dbReference>
<proteinExistence type="inferred from homology"/>
<dbReference type="PROSITE" id="PS51462">
    <property type="entry name" value="NUDIX"/>
    <property type="match status" value="1"/>
</dbReference>
<keyword evidence="3 4" id="KW-0378">Hydrolase</keyword>
<dbReference type="PANTHER" id="PTHR11839:SF22">
    <property type="entry name" value="NUDIX HYDROLASE 26, CHLOROPLASTIC"/>
    <property type="match status" value="1"/>
</dbReference>
<dbReference type="InterPro" id="IPR022927">
    <property type="entry name" value="RppH"/>
</dbReference>
<name>A0A841KIU9_9HYPH</name>
<evidence type="ECO:0000259" key="5">
    <source>
        <dbReference type="PROSITE" id="PS51462"/>
    </source>
</evidence>
<dbReference type="RefSeq" id="WP_183336615.1">
    <property type="nucleotide sequence ID" value="NZ_BMHX01000012.1"/>
</dbReference>
<protein>
    <recommendedName>
        <fullName evidence="4">RNA pyrophosphohydrolase</fullName>
        <ecNumber evidence="4">3.6.1.-</ecNumber>
    </recommendedName>
    <alternativeName>
        <fullName evidence="4">(Di)nucleoside polyphosphate hydrolase</fullName>
    </alternativeName>
</protein>
<comment type="similarity">
    <text evidence="4">Belongs to the Nudix hydrolase family. RppH subfamily.</text>
</comment>
<accession>A0A841KIU9</accession>
<dbReference type="Pfam" id="PF00293">
    <property type="entry name" value="NUDIX"/>
    <property type="match status" value="1"/>
</dbReference>
<dbReference type="InterPro" id="IPR020476">
    <property type="entry name" value="Nudix_hydrolase"/>
</dbReference>
<dbReference type="PROSITE" id="PS00893">
    <property type="entry name" value="NUDIX_BOX"/>
    <property type="match status" value="1"/>
</dbReference>
<feature type="domain" description="Nudix hydrolase" evidence="5">
    <location>
        <begin position="8"/>
        <end position="162"/>
    </location>
</feature>
<comment type="cofactor">
    <cofactor evidence="2">
        <name>Mg(2+)</name>
        <dbReference type="ChEBI" id="CHEBI:18420"/>
    </cofactor>
</comment>
<dbReference type="InterPro" id="IPR020084">
    <property type="entry name" value="NUDIX_hydrolase_CS"/>
</dbReference>
<keyword evidence="7" id="KW-1185">Reference proteome</keyword>
<dbReference type="Proteomes" id="UP000588017">
    <property type="component" value="Unassembled WGS sequence"/>
</dbReference>
<dbReference type="HAMAP" id="MF_00298">
    <property type="entry name" value="Nudix_RppH"/>
    <property type="match status" value="1"/>
</dbReference>
<evidence type="ECO:0000256" key="1">
    <source>
        <dbReference type="ARBA" id="ARBA00001936"/>
    </source>
</evidence>
<gene>
    <name evidence="4" type="primary">rppH</name>
    <name evidence="4" type="synonym">nudH</name>
    <name evidence="6" type="ORF">HNQ73_003509</name>
</gene>
<dbReference type="InterPro" id="IPR000086">
    <property type="entry name" value="NUDIX_hydrolase_dom"/>
</dbReference>
<dbReference type="Gene3D" id="3.90.79.10">
    <property type="entry name" value="Nucleoside Triphosphate Pyrophosphohydrolase"/>
    <property type="match status" value="1"/>
</dbReference>
<dbReference type="SUPFAM" id="SSF55811">
    <property type="entry name" value="Nudix"/>
    <property type="match status" value="1"/>
</dbReference>
<evidence type="ECO:0000256" key="2">
    <source>
        <dbReference type="ARBA" id="ARBA00001946"/>
    </source>
</evidence>
<dbReference type="EMBL" id="JACHEH010000013">
    <property type="protein sequence ID" value="MBB6169856.1"/>
    <property type="molecule type" value="Genomic_DNA"/>
</dbReference>
<evidence type="ECO:0000313" key="6">
    <source>
        <dbReference type="EMBL" id="MBB6169856.1"/>
    </source>
</evidence>
<dbReference type="EC" id="3.6.1.-" evidence="4"/>
<evidence type="ECO:0000256" key="4">
    <source>
        <dbReference type="HAMAP-Rule" id="MF_00298"/>
    </source>
</evidence>
<organism evidence="6 7">
    <name type="scientific">Chelatococcus composti</name>
    <dbReference type="NCBI Taxonomy" id="1743235"/>
    <lineage>
        <taxon>Bacteria</taxon>
        <taxon>Pseudomonadati</taxon>
        <taxon>Pseudomonadota</taxon>
        <taxon>Alphaproteobacteria</taxon>
        <taxon>Hyphomicrobiales</taxon>
        <taxon>Chelatococcaceae</taxon>
        <taxon>Chelatococcus</taxon>
    </lineage>
</organism>
<comment type="function">
    <text evidence="4">Accelerates the degradation of transcripts by removing pyrophosphate from the 5'-end of triphosphorylated RNA, leading to a more labile monophosphorylated state that can stimulate subsequent ribonuclease cleavage.</text>
</comment>
<dbReference type="PANTHER" id="PTHR11839">
    <property type="entry name" value="UDP/ADP-SUGAR PYROPHOSPHATASE"/>
    <property type="match status" value="1"/>
</dbReference>
<comment type="caution">
    <text evidence="6">The sequence shown here is derived from an EMBL/GenBank/DDBJ whole genome shotgun (WGS) entry which is preliminary data.</text>
</comment>
<dbReference type="InterPro" id="IPR015797">
    <property type="entry name" value="NUDIX_hydrolase-like_dom_sf"/>
</dbReference>
<dbReference type="GO" id="GO:0006753">
    <property type="term" value="P:nucleoside phosphate metabolic process"/>
    <property type="evidence" value="ECO:0007669"/>
    <property type="project" value="TreeGrafter"/>
</dbReference>
<dbReference type="NCBIfam" id="NF001938">
    <property type="entry name" value="PRK00714.1-5"/>
    <property type="match status" value="1"/>
</dbReference>
<dbReference type="GO" id="GO:0034432">
    <property type="term" value="F:bis(5'-adenosyl)-pentaphosphatase activity"/>
    <property type="evidence" value="ECO:0007669"/>
    <property type="project" value="TreeGrafter"/>
</dbReference>
<sequence>MSDLEHLPYRPCVGIALFNPQGLVFIGRRPLNDNTEKVSPEHAWQMPQGGIDDGESPQDAALRELYEETNIRSISLLAEAPDWFTYDLPPAFLGKAWKGRYRGQKQRWFAFRFDGDESEIDVANPGGGGHKAEFDTWRWERLERLPELVIPFKRRVYEQVVSAFAPVAAGLAR</sequence>
<evidence type="ECO:0000256" key="3">
    <source>
        <dbReference type="ARBA" id="ARBA00022801"/>
    </source>
</evidence>
<feature type="short sequence motif" description="Nudix box" evidence="4">
    <location>
        <begin position="49"/>
        <end position="70"/>
    </location>
</feature>
<dbReference type="AlphaFoldDB" id="A0A841KIU9"/>